<comment type="caution">
    <text evidence="7">The sequence shown here is derived from an EMBL/GenBank/DDBJ whole genome shotgun (WGS) entry which is preliminary data.</text>
</comment>
<dbReference type="PROSITE" id="PS51900">
    <property type="entry name" value="CB"/>
    <property type="match status" value="1"/>
</dbReference>
<dbReference type="InterPro" id="IPR002104">
    <property type="entry name" value="Integrase_catalytic"/>
</dbReference>
<evidence type="ECO:0000256" key="4">
    <source>
        <dbReference type="PROSITE-ProRule" id="PRU01248"/>
    </source>
</evidence>
<feature type="domain" description="Core-binding (CB)" evidence="6">
    <location>
        <begin position="18"/>
        <end position="113"/>
    </location>
</feature>
<dbReference type="InterPro" id="IPR013762">
    <property type="entry name" value="Integrase-like_cat_sf"/>
</dbReference>
<proteinExistence type="inferred from homology"/>
<keyword evidence="2 4" id="KW-0238">DNA-binding</keyword>
<evidence type="ECO:0000259" key="5">
    <source>
        <dbReference type="PROSITE" id="PS51898"/>
    </source>
</evidence>
<comment type="similarity">
    <text evidence="1">Belongs to the 'phage' integrase family.</text>
</comment>
<sequence length="395" mass="45498">MKNPNMKEDKREILFGNYNFSDKLKQLLSRLKRNSKKTVTPITLKNYKVWINIFFDYVRKAKNGVLQGEDAARIEDMEIVVSGYIKQMEKQSKKASTINHYIGALNRLLDYAKVKEVDVYEEVPEGEEEELYKVARVKEDLNVTLADDRVMENEDYLKLMEAAIGDKRALAIFSFLYDSGARISEALQIRIEDFTVDKRGLEATIQRKGGGTRELDFSNHSIKYLEDYLNSTTRSLDSTGPIFTNKRTGEGLVDKTIHKIIKKYAGLTGLPTSKFFCHSFRKSYARTLYNNGKGLDINELQGALGHKRPSTTQLYLRKSRSDTRERKREQKRKNWIETITKKYIGDKERVEIIKLLADNPKITQKALGEKLGVASSTFNRKYAGFVKEIKNDLDL</sequence>
<evidence type="ECO:0000313" key="8">
    <source>
        <dbReference type="Proteomes" id="UP000263486"/>
    </source>
</evidence>
<gene>
    <name evidence="7" type="ORF">DYH56_04250</name>
</gene>
<evidence type="ECO:0000256" key="1">
    <source>
        <dbReference type="ARBA" id="ARBA00008857"/>
    </source>
</evidence>
<dbReference type="Gene3D" id="1.10.443.10">
    <property type="entry name" value="Intergrase catalytic core"/>
    <property type="match status" value="1"/>
</dbReference>
<reference evidence="7 8" key="1">
    <citation type="submission" date="2018-08" db="EMBL/GenBank/DDBJ databases">
        <title>Draft genome sequence of Psychrilyobacter sp. strain SD5 isolated from Black Sea water.</title>
        <authorList>
            <person name="Yadav S."/>
            <person name="Villanueva L."/>
            <person name="Damste J.S.S."/>
        </authorList>
    </citation>
    <scope>NUCLEOTIDE SEQUENCE [LARGE SCALE GENOMIC DNA]</scope>
    <source>
        <strain evidence="7 8">SD5</strain>
    </source>
</reference>
<dbReference type="PROSITE" id="PS51898">
    <property type="entry name" value="TYR_RECOMBINASE"/>
    <property type="match status" value="1"/>
</dbReference>
<accession>A0ABX9KIY9</accession>
<dbReference type="Pfam" id="PF00589">
    <property type="entry name" value="Phage_integrase"/>
    <property type="match status" value="1"/>
</dbReference>
<evidence type="ECO:0000256" key="3">
    <source>
        <dbReference type="ARBA" id="ARBA00023172"/>
    </source>
</evidence>
<protein>
    <submittedName>
        <fullName evidence="7">Winged helix-turn-helix transcriptional regulator</fullName>
    </submittedName>
</protein>
<dbReference type="SUPFAM" id="SSF56349">
    <property type="entry name" value="DNA breaking-rejoining enzymes"/>
    <property type="match status" value="1"/>
</dbReference>
<dbReference type="Pfam" id="PF13412">
    <property type="entry name" value="HTH_24"/>
    <property type="match status" value="1"/>
</dbReference>
<dbReference type="InterPro" id="IPR010998">
    <property type="entry name" value="Integrase_recombinase_N"/>
</dbReference>
<dbReference type="PANTHER" id="PTHR30349:SF41">
    <property type="entry name" value="INTEGRASE_RECOMBINASE PROTEIN MJ0367-RELATED"/>
    <property type="match status" value="1"/>
</dbReference>
<keyword evidence="8" id="KW-1185">Reference proteome</keyword>
<feature type="domain" description="Tyr recombinase" evidence="5">
    <location>
        <begin position="146"/>
        <end position="332"/>
    </location>
</feature>
<dbReference type="PANTHER" id="PTHR30349">
    <property type="entry name" value="PHAGE INTEGRASE-RELATED"/>
    <property type="match status" value="1"/>
</dbReference>
<dbReference type="EMBL" id="QUAJ01000005">
    <property type="protein sequence ID" value="REI42239.1"/>
    <property type="molecule type" value="Genomic_DNA"/>
</dbReference>
<dbReference type="Gene3D" id="1.10.150.130">
    <property type="match status" value="1"/>
</dbReference>
<organism evidence="7 8">
    <name type="scientific">Psychrilyobacter piezotolerans</name>
    <dbReference type="NCBI Taxonomy" id="2293438"/>
    <lineage>
        <taxon>Bacteria</taxon>
        <taxon>Fusobacteriati</taxon>
        <taxon>Fusobacteriota</taxon>
        <taxon>Fusobacteriia</taxon>
        <taxon>Fusobacteriales</taxon>
        <taxon>Fusobacteriaceae</taxon>
        <taxon>Psychrilyobacter</taxon>
    </lineage>
</organism>
<dbReference type="Proteomes" id="UP000263486">
    <property type="component" value="Unassembled WGS sequence"/>
</dbReference>
<dbReference type="InterPro" id="IPR044068">
    <property type="entry name" value="CB"/>
</dbReference>
<evidence type="ECO:0000259" key="6">
    <source>
        <dbReference type="PROSITE" id="PS51900"/>
    </source>
</evidence>
<evidence type="ECO:0000256" key="2">
    <source>
        <dbReference type="ARBA" id="ARBA00023125"/>
    </source>
</evidence>
<keyword evidence="3" id="KW-0233">DNA recombination</keyword>
<dbReference type="CDD" id="cd00397">
    <property type="entry name" value="DNA_BRE_C"/>
    <property type="match status" value="1"/>
</dbReference>
<evidence type="ECO:0000313" key="7">
    <source>
        <dbReference type="EMBL" id="REI42239.1"/>
    </source>
</evidence>
<name>A0ABX9KIY9_9FUSO</name>
<dbReference type="InterPro" id="IPR011010">
    <property type="entry name" value="DNA_brk_join_enz"/>
</dbReference>
<dbReference type="InterPro" id="IPR050090">
    <property type="entry name" value="Tyrosine_recombinase_XerCD"/>
</dbReference>